<proteinExistence type="predicted"/>
<dbReference type="PANTHER" id="PTHR40065:SF3">
    <property type="entry name" value="RNA-BINDING PROTEIN YHBY"/>
    <property type="match status" value="1"/>
</dbReference>
<sequence>MARDIKQHKFSEILSSEQKAKLKGKAHHLKSTVQVGSQGFSETVVKEILLALEKHELIKVQLPGNSDAEAKNSQKDEIAQLLPKHTHVIGRIGRSLILYFEKEPSEAKITLKSL</sequence>
<evidence type="ECO:0000313" key="4">
    <source>
        <dbReference type="EMBL" id="BBH53364.1"/>
    </source>
</evidence>
<dbReference type="KEGG" id="sbf:JCM31447_18070"/>
<feature type="domain" description="CRM" evidence="3">
    <location>
        <begin position="12"/>
        <end position="111"/>
    </location>
</feature>
<keyword evidence="1 2" id="KW-0694">RNA-binding</keyword>
<evidence type="ECO:0000256" key="2">
    <source>
        <dbReference type="PROSITE-ProRule" id="PRU00626"/>
    </source>
</evidence>
<keyword evidence="5" id="KW-1185">Reference proteome</keyword>
<dbReference type="InterPro" id="IPR051925">
    <property type="entry name" value="RNA-binding_domain"/>
</dbReference>
<dbReference type="GO" id="GO:0003723">
    <property type="term" value="F:RNA binding"/>
    <property type="evidence" value="ECO:0007669"/>
    <property type="project" value="UniProtKB-UniRule"/>
</dbReference>
<reference evidence="4 5" key="1">
    <citation type="submission" date="2018-12" db="EMBL/GenBank/DDBJ databases">
        <title>Rubrispira sanarue gen. nov., sp., nov., a member of the order Silvanigrellales, isolated from a brackish lake in Hamamatsu Japan.</title>
        <authorList>
            <person name="Maejima Y."/>
            <person name="Iino T."/>
            <person name="Muraguchi Y."/>
            <person name="Fukuda K."/>
            <person name="Nojiri H."/>
            <person name="Ohkuma M."/>
            <person name="Moriuchi R."/>
            <person name="Dohra H."/>
            <person name="Kimbara K."/>
            <person name="Shintani M."/>
        </authorList>
    </citation>
    <scope>NUCLEOTIDE SEQUENCE [LARGE SCALE GENOMIC DNA]</scope>
    <source>
        <strain evidence="4 5">RF1110005</strain>
    </source>
</reference>
<dbReference type="PROSITE" id="PS51295">
    <property type="entry name" value="CRM"/>
    <property type="match status" value="1"/>
</dbReference>
<evidence type="ECO:0000256" key="1">
    <source>
        <dbReference type="ARBA" id="ARBA00022884"/>
    </source>
</evidence>
<dbReference type="Proteomes" id="UP000291236">
    <property type="component" value="Chromosome"/>
</dbReference>
<dbReference type="InterPro" id="IPR035920">
    <property type="entry name" value="YhbY-like_sf"/>
</dbReference>
<evidence type="ECO:0000259" key="3">
    <source>
        <dbReference type="PROSITE" id="PS51295"/>
    </source>
</evidence>
<organism evidence="4 5">
    <name type="scientific">Fluviispira sanaruensis</name>
    <dbReference type="NCBI Taxonomy" id="2493639"/>
    <lineage>
        <taxon>Bacteria</taxon>
        <taxon>Pseudomonadati</taxon>
        <taxon>Bdellovibrionota</taxon>
        <taxon>Oligoflexia</taxon>
        <taxon>Silvanigrellales</taxon>
        <taxon>Silvanigrellaceae</taxon>
        <taxon>Fluviispira</taxon>
    </lineage>
</organism>
<accession>A0A4P2VMT0</accession>
<protein>
    <submittedName>
        <fullName evidence="4">Ribosome assembly RNA-binding protein YhbY</fullName>
    </submittedName>
</protein>
<dbReference type="PANTHER" id="PTHR40065">
    <property type="entry name" value="RNA-BINDING PROTEIN YHBY"/>
    <property type="match status" value="1"/>
</dbReference>
<dbReference type="InterPro" id="IPR001890">
    <property type="entry name" value="RNA-binding_CRM"/>
</dbReference>
<dbReference type="SMART" id="SM01103">
    <property type="entry name" value="CRS1_YhbY"/>
    <property type="match status" value="1"/>
</dbReference>
<dbReference type="RefSeq" id="WP_172603862.1">
    <property type="nucleotide sequence ID" value="NZ_AP019368.1"/>
</dbReference>
<dbReference type="Pfam" id="PF01985">
    <property type="entry name" value="CRS1_YhbY"/>
    <property type="match status" value="1"/>
</dbReference>
<dbReference type="Gene3D" id="3.30.110.60">
    <property type="entry name" value="YhbY-like"/>
    <property type="match status" value="1"/>
</dbReference>
<dbReference type="EMBL" id="AP019368">
    <property type="protein sequence ID" value="BBH53364.1"/>
    <property type="molecule type" value="Genomic_DNA"/>
</dbReference>
<dbReference type="SUPFAM" id="SSF75471">
    <property type="entry name" value="YhbY-like"/>
    <property type="match status" value="1"/>
</dbReference>
<dbReference type="AlphaFoldDB" id="A0A4P2VMT0"/>
<evidence type="ECO:0000313" key="5">
    <source>
        <dbReference type="Proteomes" id="UP000291236"/>
    </source>
</evidence>
<name>A0A4P2VMT0_FLUSA</name>
<gene>
    <name evidence="4" type="ORF">JCM31447_18070</name>
</gene>